<protein>
    <submittedName>
        <fullName evidence="2">LytTR family transcriptional regulator</fullName>
    </submittedName>
</protein>
<dbReference type="InterPro" id="IPR046947">
    <property type="entry name" value="LytR-like"/>
</dbReference>
<evidence type="ECO:0000259" key="1">
    <source>
        <dbReference type="PROSITE" id="PS50930"/>
    </source>
</evidence>
<dbReference type="PANTHER" id="PTHR37299:SF1">
    <property type="entry name" value="STAGE 0 SPORULATION PROTEIN A HOMOLOG"/>
    <property type="match status" value="1"/>
</dbReference>
<name>A0A9D9I333_9FIRM</name>
<organism evidence="2 3">
    <name type="scientific">Candidatus Scybalomonas excrementavium</name>
    <dbReference type="NCBI Taxonomy" id="2840943"/>
    <lineage>
        <taxon>Bacteria</taxon>
        <taxon>Bacillati</taxon>
        <taxon>Bacillota</taxon>
        <taxon>Clostridia</taxon>
        <taxon>Lachnospirales</taxon>
        <taxon>Lachnospiraceae</taxon>
        <taxon>Lachnospiraceae incertae sedis</taxon>
        <taxon>Candidatus Scybalomonas</taxon>
    </lineage>
</organism>
<dbReference type="GO" id="GO:0000156">
    <property type="term" value="F:phosphorelay response regulator activity"/>
    <property type="evidence" value="ECO:0007669"/>
    <property type="project" value="InterPro"/>
</dbReference>
<comment type="caution">
    <text evidence="2">The sequence shown here is derived from an EMBL/GenBank/DDBJ whole genome shotgun (WGS) entry which is preliminary data.</text>
</comment>
<reference evidence="2" key="1">
    <citation type="submission" date="2020-10" db="EMBL/GenBank/DDBJ databases">
        <authorList>
            <person name="Gilroy R."/>
        </authorList>
    </citation>
    <scope>NUCLEOTIDE SEQUENCE</scope>
    <source>
        <strain evidence="2">E3-2379</strain>
    </source>
</reference>
<evidence type="ECO:0000313" key="2">
    <source>
        <dbReference type="EMBL" id="MBO8464278.1"/>
    </source>
</evidence>
<dbReference type="Proteomes" id="UP000823618">
    <property type="component" value="Unassembled WGS sequence"/>
</dbReference>
<dbReference type="InterPro" id="IPR007492">
    <property type="entry name" value="LytTR_DNA-bd_dom"/>
</dbReference>
<accession>A0A9D9I333</accession>
<dbReference type="PROSITE" id="PS50930">
    <property type="entry name" value="HTH_LYTTR"/>
    <property type="match status" value="1"/>
</dbReference>
<proteinExistence type="predicted"/>
<dbReference type="Gene3D" id="2.40.50.1020">
    <property type="entry name" value="LytTr DNA-binding domain"/>
    <property type="match status" value="1"/>
</dbReference>
<evidence type="ECO:0000313" key="3">
    <source>
        <dbReference type="Proteomes" id="UP000823618"/>
    </source>
</evidence>
<sequence>MKVEIKLIEGLEESYAVIYTELIDEEIQNIVSIIGNSTGVVTAFNNERIIVLKESDIYVIRVEDKKTVIYCKDKQYISKKRLCELEKTLKSSSMKISKTTLINLKYIEGIEAAFGGMMLLIMKNGVKDYVSRRYLPDLKKYLGI</sequence>
<dbReference type="Pfam" id="PF04397">
    <property type="entry name" value="LytTR"/>
    <property type="match status" value="1"/>
</dbReference>
<dbReference type="EMBL" id="JADIML010000291">
    <property type="protein sequence ID" value="MBO8464278.1"/>
    <property type="molecule type" value="Genomic_DNA"/>
</dbReference>
<dbReference type="AlphaFoldDB" id="A0A9D9I333"/>
<dbReference type="PANTHER" id="PTHR37299">
    <property type="entry name" value="TRANSCRIPTIONAL REGULATOR-RELATED"/>
    <property type="match status" value="1"/>
</dbReference>
<feature type="domain" description="HTH LytTR-type" evidence="1">
    <location>
        <begin position="46"/>
        <end position="144"/>
    </location>
</feature>
<reference evidence="2" key="2">
    <citation type="journal article" date="2021" name="PeerJ">
        <title>Extensive microbial diversity within the chicken gut microbiome revealed by metagenomics and culture.</title>
        <authorList>
            <person name="Gilroy R."/>
            <person name="Ravi A."/>
            <person name="Getino M."/>
            <person name="Pursley I."/>
            <person name="Horton D.L."/>
            <person name="Alikhan N.F."/>
            <person name="Baker D."/>
            <person name="Gharbi K."/>
            <person name="Hall N."/>
            <person name="Watson M."/>
            <person name="Adriaenssens E.M."/>
            <person name="Foster-Nyarko E."/>
            <person name="Jarju S."/>
            <person name="Secka A."/>
            <person name="Antonio M."/>
            <person name="Oren A."/>
            <person name="Chaudhuri R.R."/>
            <person name="La Ragione R."/>
            <person name="Hildebrand F."/>
            <person name="Pallen M.J."/>
        </authorList>
    </citation>
    <scope>NUCLEOTIDE SEQUENCE</scope>
    <source>
        <strain evidence="2">E3-2379</strain>
    </source>
</reference>
<dbReference type="SMART" id="SM00850">
    <property type="entry name" value="LytTR"/>
    <property type="match status" value="1"/>
</dbReference>
<gene>
    <name evidence="2" type="ORF">IAC13_10140</name>
</gene>
<dbReference type="GO" id="GO:0003677">
    <property type="term" value="F:DNA binding"/>
    <property type="evidence" value="ECO:0007669"/>
    <property type="project" value="InterPro"/>
</dbReference>